<keyword evidence="6" id="KW-1185">Reference proteome</keyword>
<organism evidence="5 6">
    <name type="scientific">Raineyella fluvialis</name>
    <dbReference type="NCBI Taxonomy" id="2662261"/>
    <lineage>
        <taxon>Bacteria</taxon>
        <taxon>Bacillati</taxon>
        <taxon>Actinomycetota</taxon>
        <taxon>Actinomycetes</taxon>
        <taxon>Propionibacteriales</taxon>
        <taxon>Propionibacteriaceae</taxon>
        <taxon>Raineyella</taxon>
    </lineage>
</organism>
<name>A0A5Q2FDI6_9ACTN</name>
<dbReference type="Pfam" id="PF00440">
    <property type="entry name" value="TetR_N"/>
    <property type="match status" value="1"/>
</dbReference>
<dbReference type="SUPFAM" id="SSF46689">
    <property type="entry name" value="Homeodomain-like"/>
    <property type="match status" value="1"/>
</dbReference>
<dbReference type="InterPro" id="IPR009057">
    <property type="entry name" value="Homeodomain-like_sf"/>
</dbReference>
<evidence type="ECO:0000256" key="1">
    <source>
        <dbReference type="ARBA" id="ARBA00023125"/>
    </source>
</evidence>
<evidence type="ECO:0000256" key="3">
    <source>
        <dbReference type="SAM" id="MobiDB-lite"/>
    </source>
</evidence>
<dbReference type="InterPro" id="IPR001647">
    <property type="entry name" value="HTH_TetR"/>
</dbReference>
<gene>
    <name evidence="5" type="ORF">Rai3103_05250</name>
</gene>
<feature type="DNA-binding region" description="H-T-H motif" evidence="2">
    <location>
        <begin position="45"/>
        <end position="64"/>
    </location>
</feature>
<evidence type="ECO:0000313" key="6">
    <source>
        <dbReference type="Proteomes" id="UP000386847"/>
    </source>
</evidence>
<dbReference type="PROSITE" id="PS50977">
    <property type="entry name" value="HTH_TETR_2"/>
    <property type="match status" value="1"/>
</dbReference>
<protein>
    <submittedName>
        <fullName evidence="5">TetR family transcriptional regulator</fullName>
    </submittedName>
</protein>
<sequence length="209" mass="22249">MTPDNDRTTRTDRVPRQRLDADTRRGEILAAADGLFAAAPYADVSVVAVATAAGASEALVFRYFGTKAALYAEVVRASLAELARQQAAAVAALPPNTSARDRVTTSLGIALDHVADGTPGARGFLEGGTEPPQALAVRREARLATVEALRQMLVPSPWDRHEYALWGFLGFLDGACAHWIAGGCREEERWPLIEAALGALQGALGDWGR</sequence>
<dbReference type="KEGG" id="rain:Rai3103_05250"/>
<dbReference type="GO" id="GO:0000976">
    <property type="term" value="F:transcription cis-regulatory region binding"/>
    <property type="evidence" value="ECO:0007669"/>
    <property type="project" value="TreeGrafter"/>
</dbReference>
<dbReference type="Proteomes" id="UP000386847">
    <property type="component" value="Chromosome"/>
</dbReference>
<dbReference type="EMBL" id="CP045725">
    <property type="protein sequence ID" value="QGF23163.1"/>
    <property type="molecule type" value="Genomic_DNA"/>
</dbReference>
<feature type="domain" description="HTH tetR-type" evidence="4">
    <location>
        <begin position="22"/>
        <end position="82"/>
    </location>
</feature>
<feature type="region of interest" description="Disordered" evidence="3">
    <location>
        <begin position="1"/>
        <end position="20"/>
    </location>
</feature>
<evidence type="ECO:0000256" key="2">
    <source>
        <dbReference type="PROSITE-ProRule" id="PRU00335"/>
    </source>
</evidence>
<evidence type="ECO:0000259" key="4">
    <source>
        <dbReference type="PROSITE" id="PS50977"/>
    </source>
</evidence>
<dbReference type="Gene3D" id="1.10.357.10">
    <property type="entry name" value="Tetracycline Repressor, domain 2"/>
    <property type="match status" value="1"/>
</dbReference>
<dbReference type="InterPro" id="IPR050109">
    <property type="entry name" value="HTH-type_TetR-like_transc_reg"/>
</dbReference>
<proteinExistence type="predicted"/>
<reference evidence="5 6" key="1">
    <citation type="submission" date="2019-10" db="EMBL/GenBank/DDBJ databases">
        <title>Genomic analysis of Raineyella sp. CBA3103.</title>
        <authorList>
            <person name="Roh S.W."/>
        </authorList>
    </citation>
    <scope>NUCLEOTIDE SEQUENCE [LARGE SCALE GENOMIC DNA]</scope>
    <source>
        <strain evidence="5 6">CBA3103</strain>
    </source>
</reference>
<dbReference type="PRINTS" id="PR00455">
    <property type="entry name" value="HTHTETR"/>
</dbReference>
<dbReference type="PANTHER" id="PTHR30055:SF174">
    <property type="entry name" value="TRANSCRIPTIONAL REGULATORY PROTEIN (PROBABLY TETR-FAMILY)-RELATED"/>
    <property type="match status" value="1"/>
</dbReference>
<evidence type="ECO:0000313" key="5">
    <source>
        <dbReference type="EMBL" id="QGF23163.1"/>
    </source>
</evidence>
<accession>A0A5Q2FDI6</accession>
<dbReference type="RefSeq" id="WP_153571690.1">
    <property type="nucleotide sequence ID" value="NZ_CP045725.1"/>
</dbReference>
<dbReference type="GO" id="GO:0003700">
    <property type="term" value="F:DNA-binding transcription factor activity"/>
    <property type="evidence" value="ECO:0007669"/>
    <property type="project" value="TreeGrafter"/>
</dbReference>
<dbReference type="PANTHER" id="PTHR30055">
    <property type="entry name" value="HTH-TYPE TRANSCRIPTIONAL REGULATOR RUTR"/>
    <property type="match status" value="1"/>
</dbReference>
<dbReference type="AlphaFoldDB" id="A0A5Q2FDI6"/>
<keyword evidence="1 2" id="KW-0238">DNA-binding</keyword>